<evidence type="ECO:0000313" key="4">
    <source>
        <dbReference type="EMBL" id="KAF6749386.1"/>
    </source>
</evidence>
<gene>
    <name evidence="4" type="ORF">DFP72DRAFT_1173537</name>
</gene>
<dbReference type="Gene3D" id="3.40.50.720">
    <property type="entry name" value="NAD(P)-binding Rossmann-like Domain"/>
    <property type="match status" value="1"/>
</dbReference>
<keyword evidence="1" id="KW-0560">Oxidoreductase</keyword>
<dbReference type="Pfam" id="PF01408">
    <property type="entry name" value="GFO_IDH_MocA"/>
    <property type="match status" value="1"/>
</dbReference>
<evidence type="ECO:0000259" key="2">
    <source>
        <dbReference type="Pfam" id="PF01408"/>
    </source>
</evidence>
<accession>A0A8H6HPE1</accession>
<dbReference type="AlphaFoldDB" id="A0A8H6HPE1"/>
<comment type="caution">
    <text evidence="4">The sequence shown here is derived from an EMBL/GenBank/DDBJ whole genome shotgun (WGS) entry which is preliminary data.</text>
</comment>
<sequence>MSNTASSKPIRLGIVGLSTGGWAANAHVPALAHRSLSSTFTLTALQTSSETSAAAAKETLSKSWPSVDGGEVKAYHGRDATDITNDPNVDVIVVSVKAPDHKAILDKAVAAGKHIFSEYPPGKTLAESEQIRADVMRNGNIQFQVGLQATHSALLRKVKKIIDYGKIGKILSSTFVANVPRELRYYQPEANDANLYSLDKTNGATLLKIPTAHKLSAFIYLLGPFATVSATGSRQYPTIDIYSAQDPTKLLRTIKSNALDHFTFTGALKSGAHASITWRSGYMSTPGRKNLLWIIDGEEGSVTFEADDGDIGGKVLGTLDQTKVSVNGKPVDEYMKDEGIEWVDDPALVVEEHEKGTFFESIRREWVEFGKSLRGGHGEFVSLDDAIEVQRVVDAVERSVELGGLGINLI</sequence>
<organism evidence="4 5">
    <name type="scientific">Ephemerocybe angulata</name>
    <dbReference type="NCBI Taxonomy" id="980116"/>
    <lineage>
        <taxon>Eukaryota</taxon>
        <taxon>Fungi</taxon>
        <taxon>Dikarya</taxon>
        <taxon>Basidiomycota</taxon>
        <taxon>Agaricomycotina</taxon>
        <taxon>Agaricomycetes</taxon>
        <taxon>Agaricomycetidae</taxon>
        <taxon>Agaricales</taxon>
        <taxon>Agaricineae</taxon>
        <taxon>Psathyrellaceae</taxon>
        <taxon>Ephemerocybe</taxon>
    </lineage>
</organism>
<feature type="domain" description="Gfo/Idh/MocA-like oxidoreductase N-terminal" evidence="2">
    <location>
        <begin position="10"/>
        <end position="146"/>
    </location>
</feature>
<dbReference type="Gene3D" id="3.30.360.10">
    <property type="entry name" value="Dihydrodipicolinate Reductase, domain 2"/>
    <property type="match status" value="1"/>
</dbReference>
<feature type="domain" description="Gal80p-like C-terminal" evidence="3">
    <location>
        <begin position="156"/>
        <end position="305"/>
    </location>
</feature>
<dbReference type="Proteomes" id="UP000521943">
    <property type="component" value="Unassembled WGS sequence"/>
</dbReference>
<protein>
    <recommendedName>
        <fullName evidence="6">Gfo/Idh/MocA-like oxidoreductase N-terminal domain-containing protein</fullName>
    </recommendedName>
</protein>
<reference evidence="4 5" key="1">
    <citation type="submission" date="2020-07" db="EMBL/GenBank/DDBJ databases">
        <title>Comparative genomics of pyrophilous fungi reveals a link between fire events and developmental genes.</title>
        <authorList>
            <consortium name="DOE Joint Genome Institute"/>
            <person name="Steindorff A.S."/>
            <person name="Carver A."/>
            <person name="Calhoun S."/>
            <person name="Stillman K."/>
            <person name="Liu H."/>
            <person name="Lipzen A."/>
            <person name="Pangilinan J."/>
            <person name="Labutti K."/>
            <person name="Bruns T.D."/>
            <person name="Grigoriev I.V."/>
        </authorList>
    </citation>
    <scope>NUCLEOTIDE SEQUENCE [LARGE SCALE GENOMIC DNA]</scope>
    <source>
        <strain evidence="4 5">CBS 144469</strain>
    </source>
</reference>
<evidence type="ECO:0008006" key="6">
    <source>
        <dbReference type="Google" id="ProtNLM"/>
    </source>
</evidence>
<dbReference type="InterPro" id="IPR055080">
    <property type="entry name" value="Gal80p-like_C"/>
</dbReference>
<evidence type="ECO:0000259" key="3">
    <source>
        <dbReference type="Pfam" id="PF22685"/>
    </source>
</evidence>
<dbReference type="InterPro" id="IPR036291">
    <property type="entry name" value="NAD(P)-bd_dom_sf"/>
</dbReference>
<dbReference type="GO" id="GO:0000166">
    <property type="term" value="F:nucleotide binding"/>
    <property type="evidence" value="ECO:0007669"/>
    <property type="project" value="InterPro"/>
</dbReference>
<dbReference type="GO" id="GO:0016491">
    <property type="term" value="F:oxidoreductase activity"/>
    <property type="evidence" value="ECO:0007669"/>
    <property type="project" value="UniProtKB-KW"/>
</dbReference>
<evidence type="ECO:0000313" key="5">
    <source>
        <dbReference type="Proteomes" id="UP000521943"/>
    </source>
</evidence>
<proteinExistence type="predicted"/>
<keyword evidence="5" id="KW-1185">Reference proteome</keyword>
<name>A0A8H6HPE1_9AGAR</name>
<dbReference type="Pfam" id="PF22685">
    <property type="entry name" value="Gal80p_C-like"/>
    <property type="match status" value="1"/>
</dbReference>
<dbReference type="PANTHER" id="PTHR43818:SF11">
    <property type="entry name" value="BCDNA.GH03377"/>
    <property type="match status" value="1"/>
</dbReference>
<dbReference type="PANTHER" id="PTHR43818">
    <property type="entry name" value="BCDNA.GH03377"/>
    <property type="match status" value="1"/>
</dbReference>
<evidence type="ECO:0000256" key="1">
    <source>
        <dbReference type="ARBA" id="ARBA00023002"/>
    </source>
</evidence>
<dbReference type="SUPFAM" id="SSF55347">
    <property type="entry name" value="Glyceraldehyde-3-phosphate dehydrogenase-like, C-terminal domain"/>
    <property type="match status" value="1"/>
</dbReference>
<dbReference type="SUPFAM" id="SSF51735">
    <property type="entry name" value="NAD(P)-binding Rossmann-fold domains"/>
    <property type="match status" value="1"/>
</dbReference>
<dbReference type="InterPro" id="IPR000683">
    <property type="entry name" value="Gfo/Idh/MocA-like_OxRdtase_N"/>
</dbReference>
<dbReference type="InterPro" id="IPR050463">
    <property type="entry name" value="Gfo/Idh/MocA_oxidrdct_glycsds"/>
</dbReference>
<dbReference type="OrthoDB" id="64915at2759"/>
<dbReference type="EMBL" id="JACGCI010000063">
    <property type="protein sequence ID" value="KAF6749386.1"/>
    <property type="molecule type" value="Genomic_DNA"/>
</dbReference>